<evidence type="ECO:0000313" key="9">
    <source>
        <dbReference type="Proteomes" id="UP000827892"/>
    </source>
</evidence>
<dbReference type="CDD" id="cd01056">
    <property type="entry name" value="Euk_Ferritin"/>
    <property type="match status" value="1"/>
</dbReference>
<dbReference type="PANTHER" id="PTHR11431">
    <property type="entry name" value="FERRITIN"/>
    <property type="match status" value="1"/>
</dbReference>
<comment type="function">
    <text evidence="6">Stores iron in a soluble, non-toxic, readily available form. Important for iron homeostasis. Iron is taken up in the ferrous form and deposited as ferric hydroxides after oxidation.</text>
</comment>
<comment type="similarity">
    <text evidence="1 6">Belongs to the ferritin family.</text>
</comment>
<dbReference type="InterPro" id="IPR009040">
    <property type="entry name" value="Ferritin-like_diiron"/>
</dbReference>
<name>A0AAE9IYN2_CAEBR</name>
<evidence type="ECO:0000256" key="4">
    <source>
        <dbReference type="ARBA" id="ARBA00023004"/>
    </source>
</evidence>
<dbReference type="GO" id="GO:0006879">
    <property type="term" value="P:intracellular iron ion homeostasis"/>
    <property type="evidence" value="ECO:0007669"/>
    <property type="project" value="UniProtKB-KW"/>
</dbReference>
<dbReference type="GO" id="GO:0008199">
    <property type="term" value="F:ferric iron binding"/>
    <property type="evidence" value="ECO:0007669"/>
    <property type="project" value="InterPro"/>
</dbReference>
<dbReference type="GO" id="GO:0006826">
    <property type="term" value="P:iron ion transport"/>
    <property type="evidence" value="ECO:0007669"/>
    <property type="project" value="InterPro"/>
</dbReference>
<keyword evidence="2 6" id="KW-0409">Iron storage</keyword>
<keyword evidence="3 5" id="KW-0479">Metal-binding</keyword>
<accession>A0AAE9IYN2</accession>
<dbReference type="PROSITE" id="PS50905">
    <property type="entry name" value="FERRITIN_LIKE"/>
    <property type="match status" value="1"/>
</dbReference>
<dbReference type="Gene3D" id="1.20.1260.10">
    <property type="match status" value="1"/>
</dbReference>
<feature type="domain" description="Ferritin-like diiron" evidence="7">
    <location>
        <begin position="44"/>
        <end position="193"/>
    </location>
</feature>
<evidence type="ECO:0000256" key="1">
    <source>
        <dbReference type="ARBA" id="ARBA00007513"/>
    </source>
</evidence>
<dbReference type="InterPro" id="IPR012347">
    <property type="entry name" value="Ferritin-like"/>
</dbReference>
<evidence type="ECO:0000256" key="2">
    <source>
        <dbReference type="ARBA" id="ARBA00022434"/>
    </source>
</evidence>
<dbReference type="InterPro" id="IPR001519">
    <property type="entry name" value="Ferritin"/>
</dbReference>
<dbReference type="EC" id="1.16.3.1" evidence="6"/>
<feature type="binding site" evidence="5">
    <location>
        <position position="96"/>
    </location>
    <ligand>
        <name>Fe cation</name>
        <dbReference type="ChEBI" id="CHEBI:24875"/>
        <label>1</label>
    </ligand>
</feature>
<feature type="binding site" evidence="5">
    <location>
        <position position="141"/>
    </location>
    <ligand>
        <name>Fe cation</name>
        <dbReference type="ChEBI" id="CHEBI:24875"/>
        <label>1</label>
    </ligand>
</feature>
<keyword evidence="4 5" id="KW-0408">Iron</keyword>
<dbReference type="PANTHER" id="PTHR11431:SF75">
    <property type="entry name" value="FERRITIN"/>
    <property type="match status" value="1"/>
</dbReference>
<evidence type="ECO:0000256" key="6">
    <source>
        <dbReference type="RuleBase" id="RU361145"/>
    </source>
</evidence>
<dbReference type="SUPFAM" id="SSF47240">
    <property type="entry name" value="Ferritin-like"/>
    <property type="match status" value="1"/>
</dbReference>
<gene>
    <name evidence="8" type="ORF">L3Y34_015281</name>
</gene>
<sequence>MHSIFRTVLVRSTIRPLMVTRNFTGFSFPITNSKQSPTMSLARQNYHSEVEAAVNKQINIELYASYVYLSMSFYFDRDDVALPNIAKFFKNQSDEEREHATELMRVQNLRGGRVVLQDIQKPDKDEWGTALKAFEAALALEKFNNESLLKLHSTAGNHNDAHLTDFIEEKYLDEQVKSINEFARIVANLKRVGPGVGEYVFDKEHFSD</sequence>
<dbReference type="GO" id="GO:0004322">
    <property type="term" value="F:ferroxidase activity"/>
    <property type="evidence" value="ECO:0007669"/>
    <property type="project" value="UniProtKB-EC"/>
</dbReference>
<dbReference type="Proteomes" id="UP000827892">
    <property type="component" value="Chromosome I"/>
</dbReference>
<feature type="binding site" evidence="5">
    <location>
        <position position="175"/>
    </location>
    <ligand>
        <name>Fe cation</name>
        <dbReference type="ChEBI" id="CHEBI:24875"/>
        <label>1</label>
    </ligand>
</feature>
<dbReference type="PROSITE" id="PS00204">
    <property type="entry name" value="FERRITIN_2"/>
    <property type="match status" value="1"/>
</dbReference>
<reference evidence="8 9" key="1">
    <citation type="submission" date="2022-05" db="EMBL/GenBank/DDBJ databases">
        <title>Chromosome-level reference genomes for two strains of Caenorhabditis briggsae: an improved platform for comparative genomics.</title>
        <authorList>
            <person name="Stevens L."/>
            <person name="Andersen E.C."/>
        </authorList>
    </citation>
    <scope>NUCLEOTIDE SEQUENCE [LARGE SCALE GENOMIC DNA]</scope>
    <source>
        <strain evidence="8">QX1410_ONT</strain>
        <tissue evidence="8">Whole-organism</tissue>
    </source>
</reference>
<comment type="catalytic activity">
    <reaction evidence="6">
        <text>4 Fe(2+) + O2 + 4 H(+) = 4 Fe(3+) + 2 H2O</text>
        <dbReference type="Rhea" id="RHEA:11148"/>
        <dbReference type="ChEBI" id="CHEBI:15377"/>
        <dbReference type="ChEBI" id="CHEBI:15378"/>
        <dbReference type="ChEBI" id="CHEBI:15379"/>
        <dbReference type="ChEBI" id="CHEBI:29033"/>
        <dbReference type="ChEBI" id="CHEBI:29034"/>
        <dbReference type="EC" id="1.16.3.1"/>
    </reaction>
</comment>
<dbReference type="InterPro" id="IPR008331">
    <property type="entry name" value="Ferritin_DPS_dom"/>
</dbReference>
<evidence type="ECO:0000256" key="3">
    <source>
        <dbReference type="ARBA" id="ARBA00022723"/>
    </source>
</evidence>
<dbReference type="AlphaFoldDB" id="A0AAE9IYN2"/>
<feature type="binding site" evidence="5">
    <location>
        <position position="61"/>
    </location>
    <ligand>
        <name>Fe cation</name>
        <dbReference type="ChEBI" id="CHEBI:24875"/>
        <label>1</label>
    </ligand>
</feature>
<organism evidence="8 9">
    <name type="scientific">Caenorhabditis briggsae</name>
    <dbReference type="NCBI Taxonomy" id="6238"/>
    <lineage>
        <taxon>Eukaryota</taxon>
        <taxon>Metazoa</taxon>
        <taxon>Ecdysozoa</taxon>
        <taxon>Nematoda</taxon>
        <taxon>Chromadorea</taxon>
        <taxon>Rhabditida</taxon>
        <taxon>Rhabditina</taxon>
        <taxon>Rhabditomorpha</taxon>
        <taxon>Rhabditoidea</taxon>
        <taxon>Rhabditidae</taxon>
        <taxon>Peloderinae</taxon>
        <taxon>Caenorhabditis</taxon>
    </lineage>
</organism>
<keyword evidence="6" id="KW-0560">Oxidoreductase</keyword>
<feature type="binding site" evidence="5">
    <location>
        <position position="99"/>
    </location>
    <ligand>
        <name>Fe cation</name>
        <dbReference type="ChEBI" id="CHEBI:24875"/>
        <label>1</label>
    </ligand>
</feature>
<evidence type="ECO:0000256" key="5">
    <source>
        <dbReference type="PIRSR" id="PIRSR601519-1"/>
    </source>
</evidence>
<evidence type="ECO:0000313" key="8">
    <source>
        <dbReference type="EMBL" id="ULU11773.1"/>
    </source>
</evidence>
<proteinExistence type="inferred from homology"/>
<dbReference type="EMBL" id="CP090891">
    <property type="protein sequence ID" value="ULU11773.1"/>
    <property type="molecule type" value="Genomic_DNA"/>
</dbReference>
<protein>
    <recommendedName>
        <fullName evidence="6">Ferritin</fullName>
        <ecNumber evidence="6">1.16.3.1</ecNumber>
    </recommendedName>
</protein>
<dbReference type="Pfam" id="PF00210">
    <property type="entry name" value="Ferritin"/>
    <property type="match status" value="1"/>
</dbReference>
<dbReference type="InterPro" id="IPR009078">
    <property type="entry name" value="Ferritin-like_SF"/>
</dbReference>
<dbReference type="InterPro" id="IPR014034">
    <property type="entry name" value="Ferritin_CS"/>
</dbReference>
<dbReference type="FunFam" id="1.20.1260.10:FF:000002">
    <property type="entry name" value="Ferritin, mitochondrial"/>
    <property type="match status" value="1"/>
</dbReference>
<evidence type="ECO:0000259" key="7">
    <source>
        <dbReference type="PROSITE" id="PS50905"/>
    </source>
</evidence>